<comment type="caution">
    <text evidence="4">The sequence shown here is derived from an EMBL/GenBank/DDBJ whole genome shotgun (WGS) entry which is preliminary data.</text>
</comment>
<dbReference type="HOGENOM" id="CLU_006124_0_0_1"/>
<feature type="region of interest" description="Disordered" evidence="2">
    <location>
        <begin position="488"/>
        <end position="538"/>
    </location>
</feature>
<dbReference type="GO" id="GO:0051020">
    <property type="term" value="F:GTPase binding"/>
    <property type="evidence" value="ECO:0007669"/>
    <property type="project" value="TreeGrafter"/>
</dbReference>
<evidence type="ECO:0000313" key="5">
    <source>
        <dbReference type="Proteomes" id="UP000017559"/>
    </source>
</evidence>
<dbReference type="InterPro" id="IPR002710">
    <property type="entry name" value="Dilute_dom"/>
</dbReference>
<evidence type="ECO:0000259" key="3">
    <source>
        <dbReference type="PROSITE" id="PS51126"/>
    </source>
</evidence>
<organism evidence="4 5">
    <name type="scientific">Moniliophthora roreri (strain MCA 2997)</name>
    <name type="common">Cocoa frosty pod rot fungus</name>
    <name type="synonym">Crinipellis roreri</name>
    <dbReference type="NCBI Taxonomy" id="1381753"/>
    <lineage>
        <taxon>Eukaryota</taxon>
        <taxon>Fungi</taxon>
        <taxon>Dikarya</taxon>
        <taxon>Basidiomycota</taxon>
        <taxon>Agaricomycotina</taxon>
        <taxon>Agaricomycetes</taxon>
        <taxon>Agaricomycetidae</taxon>
        <taxon>Agaricales</taxon>
        <taxon>Marasmiineae</taxon>
        <taxon>Marasmiaceae</taxon>
        <taxon>Moniliophthora</taxon>
    </lineage>
</organism>
<feature type="compositionally biased region" description="Low complexity" evidence="2">
    <location>
        <begin position="1"/>
        <end position="10"/>
    </location>
</feature>
<feature type="domain" description="Dilute" evidence="3">
    <location>
        <begin position="381"/>
        <end position="730"/>
    </location>
</feature>
<feature type="compositionally biased region" description="Basic and acidic residues" evidence="2">
    <location>
        <begin position="745"/>
        <end position="758"/>
    </location>
</feature>
<feature type="compositionally biased region" description="Basic and acidic residues" evidence="2">
    <location>
        <begin position="964"/>
        <end position="973"/>
    </location>
</feature>
<accession>V2XYQ5</accession>
<dbReference type="Gene3D" id="1.25.40.20">
    <property type="entry name" value="Ankyrin repeat-containing domain"/>
    <property type="match status" value="1"/>
</dbReference>
<feature type="compositionally biased region" description="Basic and acidic residues" evidence="2">
    <location>
        <begin position="289"/>
        <end position="302"/>
    </location>
</feature>
<dbReference type="PROSITE" id="PS50088">
    <property type="entry name" value="ANK_REPEAT"/>
    <property type="match status" value="1"/>
</dbReference>
<feature type="compositionally biased region" description="Pro residues" evidence="2">
    <location>
        <begin position="507"/>
        <end position="519"/>
    </location>
</feature>
<feature type="compositionally biased region" description="Polar residues" evidence="2">
    <location>
        <begin position="303"/>
        <end position="312"/>
    </location>
</feature>
<dbReference type="KEGG" id="mrr:Moror_934"/>
<sequence length="973" mass="107709">MLSPSSSHSSFDPEPDLQPAYPTPSTLTLTLSSHSGLSPDQKTVLVQHSLTRACVYGDLGLLQWLLVDGTASQYADLSVKDEDGVGLVSLTIHGFGRRSPNSDSVGMDIMDEMDEGMGDGLERDVEREECVRLLIAQGADVSGDNNGWTPLHHAALFSPPTLITYLIAHGLSPFATTHRGLTPLDIITAYSPIPGRADVALLLEESMRSSEGETLPPEENEKPRRHTSKRIRMEERQERRKRGEEKMKRKRGREGIRESVSRILGVPGGWWRSNNASFSDQSDSESENEDGHDHESDTESESHFSLTSTSASPMDDSLYTPPPSYTSMLVFSPGSLPEIFNSTIRNYPPTWRDATPANLLWMFARFACLTCDANWLEDFILGATEAIEDVIFAQPDSLPRLVFWLYNSTIWLHLMQCDNSINEACEMLGSFELVEETVNSVFVFIIRLAERKIDSLLDSAILDYEPPNSLSSPVQFESEWSFLRPFTSSKKKSGTASNANTTRGSSPLPPQTPTTPVTPLPHSTSPGRPASPSPSVSSFSSIRSSFSTIGRARSGSAVPLQQIFTEPNRTGVDKGEGGPSPAELTEYLAALHTMLILSNINPALITQMWSQVVYWTGCEIFNRILTRKKYICRSKALQISLNLSVLEEWVIQMGLPRGVGCHLKPVRELVGWLQCLSSITEFPDLVATIQTMKSINPLQMRRAVRDYKYEVNEGRMTEECVAYLTQLQKDWERHRVKLGVEALRREQQQNNHSVDREGSISPPSHSGVLGVERDSSDSSLVSSTSSNPELAAAQEGIDMLFSTSADKSAWEPVQPPKVLGELLDSRYMLPLVFPSDPKHLGAVPWLEGVDGDIDPKKQKRLSRGSTMSGSSGGLKWRKRNRKVREVGSGALKWVDGVSAGKWGRPLTDEEVGAEEEEEKHGHDDEEEQGDETLRVRITPLTRKSSRGKGRPSTGGGDTTPVERTTFKDQLEEI</sequence>
<name>V2XYQ5_MONRO</name>
<dbReference type="EMBL" id="AWSO01000014">
    <property type="protein sequence ID" value="ESK97996.1"/>
    <property type="molecule type" value="Genomic_DNA"/>
</dbReference>
<dbReference type="OrthoDB" id="426293at2759"/>
<feature type="compositionally biased region" description="Acidic residues" evidence="2">
    <location>
        <begin position="908"/>
        <end position="917"/>
    </location>
</feature>
<gene>
    <name evidence="4" type="ORF">Moror_934</name>
</gene>
<dbReference type="InterPro" id="IPR036770">
    <property type="entry name" value="Ankyrin_rpt-contain_sf"/>
</dbReference>
<reference evidence="4 5" key="1">
    <citation type="journal article" date="2014" name="BMC Genomics">
        <title>Genome and secretome analysis of the hemibiotrophic fungal pathogen, Moniliophthora roreri, which causes frosty pod rot disease of cacao: mechanisms of the biotrophic and necrotrophic phases.</title>
        <authorList>
            <person name="Meinhardt L.W."/>
            <person name="Costa G.G.L."/>
            <person name="Thomazella D.P.T."/>
            <person name="Teixeira P.J.P.L."/>
            <person name="Carazzolle M.F."/>
            <person name="Schuster S.C."/>
            <person name="Carlson J.E."/>
            <person name="Guiltinan M.J."/>
            <person name="Mieczkowski P."/>
            <person name="Farmer A."/>
            <person name="Ramaraj T."/>
            <person name="Crozier J."/>
            <person name="Davis R.E."/>
            <person name="Shao J."/>
            <person name="Melnick R.L."/>
            <person name="Pereira G.A.G."/>
            <person name="Bailey B.A."/>
        </authorList>
    </citation>
    <scope>NUCLEOTIDE SEQUENCE [LARGE SCALE GENOMIC DNA]</scope>
    <source>
        <strain evidence="4 5">MCA 2997</strain>
    </source>
</reference>
<feature type="region of interest" description="Disordered" evidence="2">
    <location>
        <begin position="899"/>
        <end position="973"/>
    </location>
</feature>
<keyword evidence="1" id="KW-0040">ANK repeat</keyword>
<dbReference type="InterPro" id="IPR002110">
    <property type="entry name" value="Ankyrin_rpt"/>
</dbReference>
<dbReference type="Pfam" id="PF12796">
    <property type="entry name" value="Ank_2"/>
    <property type="match status" value="1"/>
</dbReference>
<dbReference type="SUPFAM" id="SSF48403">
    <property type="entry name" value="Ankyrin repeat"/>
    <property type="match status" value="1"/>
</dbReference>
<feature type="compositionally biased region" description="Polar residues" evidence="2">
    <location>
        <begin position="494"/>
        <end position="504"/>
    </location>
</feature>
<dbReference type="Proteomes" id="UP000017559">
    <property type="component" value="Unassembled WGS sequence"/>
</dbReference>
<feature type="repeat" description="ANK" evidence="1">
    <location>
        <begin position="146"/>
        <end position="178"/>
    </location>
</feature>
<dbReference type="InterPro" id="IPR037986">
    <property type="entry name" value="Myo5p-like_CBD_DIL"/>
</dbReference>
<keyword evidence="5" id="KW-1185">Reference proteome</keyword>
<protein>
    <submittedName>
        <fullName evidence="4">Dil and ankyrin domain containing protein</fullName>
    </submittedName>
</protein>
<dbReference type="AlphaFoldDB" id="V2XYQ5"/>
<dbReference type="PANTHER" id="PTHR16027:SF6">
    <property type="entry name" value="DILUTE DOMAIN-CONTAINING PROTEIN"/>
    <property type="match status" value="1"/>
</dbReference>
<feature type="compositionally biased region" description="Low complexity" evidence="2">
    <location>
        <begin position="777"/>
        <end position="786"/>
    </location>
</feature>
<dbReference type="PROSITE" id="PS51126">
    <property type="entry name" value="DILUTE"/>
    <property type="match status" value="1"/>
</dbReference>
<dbReference type="CDD" id="cd15473">
    <property type="entry name" value="Myo5p-like_CBD_DIL_ANK"/>
    <property type="match status" value="1"/>
</dbReference>
<feature type="region of interest" description="Disordered" evidence="2">
    <location>
        <begin position="207"/>
        <end position="259"/>
    </location>
</feature>
<feature type="region of interest" description="Disordered" evidence="2">
    <location>
        <begin position="274"/>
        <end position="318"/>
    </location>
</feature>
<dbReference type="PANTHER" id="PTHR16027">
    <property type="entry name" value="DILUTE DOMAIN-CONTAINING PROTEIN YPR089W"/>
    <property type="match status" value="1"/>
</dbReference>
<dbReference type="InterPro" id="IPR052072">
    <property type="entry name" value="Vascular_dev_regulator"/>
</dbReference>
<feature type="compositionally biased region" description="Basic and acidic residues" evidence="2">
    <location>
        <begin position="231"/>
        <end position="259"/>
    </location>
</feature>
<evidence type="ECO:0000256" key="1">
    <source>
        <dbReference type="PROSITE-ProRule" id="PRU00023"/>
    </source>
</evidence>
<dbReference type="Pfam" id="PF01843">
    <property type="entry name" value="DIL"/>
    <property type="match status" value="1"/>
</dbReference>
<feature type="region of interest" description="Disordered" evidence="2">
    <location>
        <begin position="854"/>
        <end position="881"/>
    </location>
</feature>
<dbReference type="SMART" id="SM01132">
    <property type="entry name" value="DIL"/>
    <property type="match status" value="1"/>
</dbReference>
<evidence type="ECO:0000313" key="4">
    <source>
        <dbReference type="EMBL" id="ESK97996.1"/>
    </source>
</evidence>
<feature type="region of interest" description="Disordered" evidence="2">
    <location>
        <begin position="745"/>
        <end position="788"/>
    </location>
</feature>
<feature type="region of interest" description="Disordered" evidence="2">
    <location>
        <begin position="560"/>
        <end position="579"/>
    </location>
</feature>
<feature type="compositionally biased region" description="Low complexity" evidence="2">
    <location>
        <begin position="520"/>
        <end position="538"/>
    </location>
</feature>
<evidence type="ECO:0000256" key="2">
    <source>
        <dbReference type="SAM" id="MobiDB-lite"/>
    </source>
</evidence>
<feature type="region of interest" description="Disordered" evidence="2">
    <location>
        <begin position="1"/>
        <end position="26"/>
    </location>
</feature>
<proteinExistence type="predicted"/>